<feature type="region of interest" description="Disordered" evidence="1">
    <location>
        <begin position="519"/>
        <end position="584"/>
    </location>
</feature>
<feature type="compositionally biased region" description="Basic and acidic residues" evidence="1">
    <location>
        <begin position="519"/>
        <end position="548"/>
    </location>
</feature>
<accession>A0A1T4K9R4</accession>
<dbReference type="Gene3D" id="3.30.2010.10">
    <property type="entry name" value="Metalloproteases ('zincins'), catalytic domain"/>
    <property type="match status" value="1"/>
</dbReference>
<gene>
    <name evidence="4" type="ORF">SAMN04488132_101556</name>
</gene>
<feature type="transmembrane region" description="Helical" evidence="2">
    <location>
        <begin position="50"/>
        <end position="68"/>
    </location>
</feature>
<dbReference type="AlphaFoldDB" id="A0A1T4K9R4"/>
<dbReference type="RefSeq" id="WP_078829884.1">
    <property type="nucleotide sequence ID" value="NZ_FUWH01000001.1"/>
</dbReference>
<feature type="transmembrane region" description="Helical" evidence="2">
    <location>
        <begin position="329"/>
        <end position="346"/>
    </location>
</feature>
<feature type="domain" description="Peptidase M56" evidence="3">
    <location>
        <begin position="28"/>
        <end position="304"/>
    </location>
</feature>
<keyword evidence="2" id="KW-0812">Transmembrane</keyword>
<evidence type="ECO:0000256" key="1">
    <source>
        <dbReference type="SAM" id="MobiDB-lite"/>
    </source>
</evidence>
<protein>
    <submittedName>
        <fullName evidence="4">Signal transducer regulating beta-lactamase production, contains metallopeptidase domain</fullName>
    </submittedName>
</protein>
<feature type="region of interest" description="Disordered" evidence="1">
    <location>
        <begin position="409"/>
        <end position="430"/>
    </location>
</feature>
<evidence type="ECO:0000313" key="4">
    <source>
        <dbReference type="EMBL" id="SJZ39182.1"/>
    </source>
</evidence>
<evidence type="ECO:0000256" key="2">
    <source>
        <dbReference type="SAM" id="Phobius"/>
    </source>
</evidence>
<sequence>MIQVLFSKELTSAICWTLVHSLWQGLILALVTGVTMIATRKSEARKRYRLLVALFMVFVTVSIATFFMEWQHATALAEQQIPAAAGYSSTDNAVIVQVVTDDNTATYNQQLISRMKDYLDNNASLIVTLWMIIFLARFVQFTGELVYVQRLKHHRVVPVSGYWRRKLALLAEKLDLGKPIRLLESGMVKVPVVMGVLKPVILLPAGLITRLPEDEIEAILLHELAHIKRIDYFVNLLQRFAETLFFFNPALLWLSSMIREERENCCDDIAVSVTNNKTHFINALISFQEYNLSNKNYAMTFPGKKNHLLNRAKRLIDSRNKTLNTTEKSFLSLGMGLLLVFSFATARTVTPVDKKATEEQTVAAHHEIDTVYAGGEKSISSFSAVAEEHAASDIMDTVPVAPKRKAVPATTPAAPAAPSVPGSPAAVPAAPAVAPRSSVPADVVAPVPPVPPAISSDFSSKSTNSHTVDKNRELTVEATSRDGHDYRLRKTNDQIKELVIDGVKIDPASYKDYKELIDKLDSPDDGRRSMDFNKSEWKKTKPRGKGDNAEAGASSVPDKFTMGADVNMQRTKANTDAKWEGKAE</sequence>
<keyword evidence="2" id="KW-0472">Membrane</keyword>
<feature type="transmembrane region" description="Helical" evidence="2">
    <location>
        <begin position="123"/>
        <end position="147"/>
    </location>
</feature>
<dbReference type="CDD" id="cd07341">
    <property type="entry name" value="M56_BlaR1_MecR1_like"/>
    <property type="match status" value="1"/>
</dbReference>
<keyword evidence="2" id="KW-1133">Transmembrane helix</keyword>
<proteinExistence type="predicted"/>
<feature type="transmembrane region" description="Helical" evidence="2">
    <location>
        <begin position="20"/>
        <end position="38"/>
    </location>
</feature>
<dbReference type="STRING" id="413434.SAMN04488132_101556"/>
<organism evidence="4 5">
    <name type="scientific">Sediminibacterium ginsengisoli</name>
    <dbReference type="NCBI Taxonomy" id="413434"/>
    <lineage>
        <taxon>Bacteria</taxon>
        <taxon>Pseudomonadati</taxon>
        <taxon>Bacteroidota</taxon>
        <taxon>Chitinophagia</taxon>
        <taxon>Chitinophagales</taxon>
        <taxon>Chitinophagaceae</taxon>
        <taxon>Sediminibacterium</taxon>
    </lineage>
</organism>
<keyword evidence="5" id="KW-1185">Reference proteome</keyword>
<evidence type="ECO:0000259" key="3">
    <source>
        <dbReference type="Pfam" id="PF05569"/>
    </source>
</evidence>
<dbReference type="Pfam" id="PF05569">
    <property type="entry name" value="Peptidase_M56"/>
    <property type="match status" value="1"/>
</dbReference>
<evidence type="ECO:0000313" key="5">
    <source>
        <dbReference type="Proteomes" id="UP000190888"/>
    </source>
</evidence>
<name>A0A1T4K9R4_9BACT</name>
<dbReference type="PANTHER" id="PTHR34978:SF3">
    <property type="entry name" value="SLR0241 PROTEIN"/>
    <property type="match status" value="1"/>
</dbReference>
<feature type="compositionally biased region" description="Basic and acidic residues" evidence="1">
    <location>
        <begin position="573"/>
        <end position="584"/>
    </location>
</feature>
<dbReference type="InterPro" id="IPR052173">
    <property type="entry name" value="Beta-lactam_resp_regulator"/>
</dbReference>
<reference evidence="4 5" key="1">
    <citation type="submission" date="2017-02" db="EMBL/GenBank/DDBJ databases">
        <authorList>
            <person name="Peterson S.W."/>
        </authorList>
    </citation>
    <scope>NUCLEOTIDE SEQUENCE [LARGE SCALE GENOMIC DNA]</scope>
    <source>
        <strain evidence="4 5">DSM 22335</strain>
    </source>
</reference>
<dbReference type="PANTHER" id="PTHR34978">
    <property type="entry name" value="POSSIBLE SENSOR-TRANSDUCER PROTEIN BLAR"/>
    <property type="match status" value="1"/>
</dbReference>
<dbReference type="Proteomes" id="UP000190888">
    <property type="component" value="Unassembled WGS sequence"/>
</dbReference>
<dbReference type="InterPro" id="IPR008756">
    <property type="entry name" value="Peptidase_M56"/>
</dbReference>
<dbReference type="OrthoDB" id="15218at2"/>
<dbReference type="EMBL" id="FUWH01000001">
    <property type="protein sequence ID" value="SJZ39182.1"/>
    <property type="molecule type" value="Genomic_DNA"/>
</dbReference>